<dbReference type="InterPro" id="IPR043502">
    <property type="entry name" value="DNA/RNA_pol_sf"/>
</dbReference>
<evidence type="ECO:0000313" key="2">
    <source>
        <dbReference type="EMBL" id="GKV00770.1"/>
    </source>
</evidence>
<reference evidence="2 3" key="1">
    <citation type="journal article" date="2021" name="Commun. Biol.">
        <title>The genome of Shorea leprosula (Dipterocarpaceae) highlights the ecological relevance of drought in aseasonal tropical rainforests.</title>
        <authorList>
            <person name="Ng K.K.S."/>
            <person name="Kobayashi M.J."/>
            <person name="Fawcett J.A."/>
            <person name="Hatakeyama M."/>
            <person name="Paape T."/>
            <person name="Ng C.H."/>
            <person name="Ang C.C."/>
            <person name="Tnah L.H."/>
            <person name="Lee C.T."/>
            <person name="Nishiyama T."/>
            <person name="Sese J."/>
            <person name="O'Brien M.J."/>
            <person name="Copetti D."/>
            <person name="Mohd Noor M.I."/>
            <person name="Ong R.C."/>
            <person name="Putra M."/>
            <person name="Sireger I.Z."/>
            <person name="Indrioko S."/>
            <person name="Kosugi Y."/>
            <person name="Izuno A."/>
            <person name="Isagi Y."/>
            <person name="Lee S.L."/>
            <person name="Shimizu K.K."/>
        </authorList>
    </citation>
    <scope>NUCLEOTIDE SEQUENCE [LARGE SCALE GENOMIC DNA]</scope>
    <source>
        <strain evidence="2">214</strain>
    </source>
</reference>
<accession>A0AAV5IQF0</accession>
<dbReference type="Proteomes" id="UP001054252">
    <property type="component" value="Unassembled WGS sequence"/>
</dbReference>
<sequence length="307" mass="33864">MFSSLSNFQVSSSGQAPLFTNPSIELFPSDSKADTFDWLHDASPHASPRSIKDALPIGNALDNGESSSLPASVSPIGSKPVELENEILNPPSSCPTWIKTRSDGSMDCYKACFVAKGFTEEYGIDYEETFAPVTRPTSIRSLIAIVVAKAWKLFYMNVQNAFLNDDFAKEVYMQPPLGLEHPPNKVCQLNLHDTVLFIRKTNHGMVLLLLYVDDMIIIGDDISGIHDLKQFLSHKFEMKDLGVLSYFLGLEVTSFDDGYLFSQTKYAYDLISKVGLINSLTASTPLGPNVRLTSIDGSPLANPSCYR</sequence>
<proteinExistence type="predicted"/>
<dbReference type="AlphaFoldDB" id="A0AAV5IQF0"/>
<protein>
    <recommendedName>
        <fullName evidence="1">Reverse transcriptase Ty1/copia-type domain-containing protein</fullName>
    </recommendedName>
</protein>
<dbReference type="SUPFAM" id="SSF56672">
    <property type="entry name" value="DNA/RNA polymerases"/>
    <property type="match status" value="1"/>
</dbReference>
<organism evidence="2 3">
    <name type="scientific">Rubroshorea leprosula</name>
    <dbReference type="NCBI Taxonomy" id="152421"/>
    <lineage>
        <taxon>Eukaryota</taxon>
        <taxon>Viridiplantae</taxon>
        <taxon>Streptophyta</taxon>
        <taxon>Embryophyta</taxon>
        <taxon>Tracheophyta</taxon>
        <taxon>Spermatophyta</taxon>
        <taxon>Magnoliopsida</taxon>
        <taxon>eudicotyledons</taxon>
        <taxon>Gunneridae</taxon>
        <taxon>Pentapetalae</taxon>
        <taxon>rosids</taxon>
        <taxon>malvids</taxon>
        <taxon>Malvales</taxon>
        <taxon>Dipterocarpaceae</taxon>
        <taxon>Rubroshorea</taxon>
    </lineage>
</organism>
<dbReference type="EMBL" id="BPVZ01000016">
    <property type="protein sequence ID" value="GKV00770.1"/>
    <property type="molecule type" value="Genomic_DNA"/>
</dbReference>
<comment type="caution">
    <text evidence="2">The sequence shown here is derived from an EMBL/GenBank/DDBJ whole genome shotgun (WGS) entry which is preliminary data.</text>
</comment>
<dbReference type="Pfam" id="PF07727">
    <property type="entry name" value="RVT_2"/>
    <property type="match status" value="2"/>
</dbReference>
<feature type="domain" description="Reverse transcriptase Ty1/copia-type" evidence="1">
    <location>
        <begin position="97"/>
        <end position="190"/>
    </location>
</feature>
<evidence type="ECO:0000313" key="3">
    <source>
        <dbReference type="Proteomes" id="UP001054252"/>
    </source>
</evidence>
<gene>
    <name evidence="2" type="ORF">SLEP1_g13403</name>
</gene>
<dbReference type="InterPro" id="IPR013103">
    <property type="entry name" value="RVT_2"/>
</dbReference>
<keyword evidence="3" id="KW-1185">Reference proteome</keyword>
<evidence type="ECO:0000259" key="1">
    <source>
        <dbReference type="Pfam" id="PF07727"/>
    </source>
</evidence>
<name>A0AAV5IQF0_9ROSI</name>
<feature type="domain" description="Reverse transcriptase Ty1/copia-type" evidence="1">
    <location>
        <begin position="196"/>
        <end position="286"/>
    </location>
</feature>